<dbReference type="InterPro" id="IPR041581">
    <property type="entry name" value="Glyoxalase_6"/>
</dbReference>
<gene>
    <name evidence="3" type="ORF">KCQ71_02910</name>
</gene>
<evidence type="ECO:0000313" key="4">
    <source>
        <dbReference type="Proteomes" id="UP000826651"/>
    </source>
</evidence>
<dbReference type="SUPFAM" id="SSF54593">
    <property type="entry name" value="Glyoxalase/Bleomycin resistance protein/Dihydroxybiphenyl dioxygenase"/>
    <property type="match status" value="1"/>
</dbReference>
<evidence type="ECO:0000259" key="2">
    <source>
        <dbReference type="PROSITE" id="PS51819"/>
    </source>
</evidence>
<protein>
    <recommendedName>
        <fullName evidence="2">VOC domain-containing protein</fullName>
    </recommendedName>
</protein>
<dbReference type="PANTHER" id="PTHR35908">
    <property type="entry name" value="HYPOTHETICAL FUSION PROTEIN"/>
    <property type="match status" value="1"/>
</dbReference>
<organism evidence="3 4">
    <name type="scientific">Occultella gossypii</name>
    <dbReference type="NCBI Taxonomy" id="2800820"/>
    <lineage>
        <taxon>Bacteria</taxon>
        <taxon>Bacillati</taxon>
        <taxon>Actinomycetota</taxon>
        <taxon>Actinomycetes</taxon>
        <taxon>Micrococcales</taxon>
        <taxon>Ruaniaceae</taxon>
        <taxon>Occultella</taxon>
    </lineage>
</organism>
<accession>A0ABS7S427</accession>
<feature type="compositionally biased region" description="Polar residues" evidence="1">
    <location>
        <begin position="159"/>
        <end position="169"/>
    </location>
</feature>
<comment type="caution">
    <text evidence="3">The sequence shown here is derived from an EMBL/GenBank/DDBJ whole genome shotgun (WGS) entry which is preliminary data.</text>
</comment>
<reference evidence="3 4" key="1">
    <citation type="submission" date="2021-04" db="EMBL/GenBank/DDBJ databases">
        <title>Ruania sp. nov., isolated from sandy soil of mangrove forest.</title>
        <authorList>
            <person name="Ge X."/>
            <person name="Huang R."/>
            <person name="Liu W."/>
        </authorList>
    </citation>
    <scope>NUCLEOTIDE SEQUENCE [LARGE SCALE GENOMIC DNA]</scope>
    <source>
        <strain evidence="3 4">N2-46</strain>
    </source>
</reference>
<feature type="domain" description="VOC" evidence="2">
    <location>
        <begin position="3"/>
        <end position="108"/>
    </location>
</feature>
<dbReference type="InterPro" id="IPR037523">
    <property type="entry name" value="VOC_core"/>
</dbReference>
<dbReference type="CDD" id="cd06587">
    <property type="entry name" value="VOC"/>
    <property type="match status" value="1"/>
</dbReference>
<dbReference type="Gene3D" id="3.10.180.10">
    <property type="entry name" value="2,3-Dihydroxybiphenyl 1,2-Dioxygenase, domain 1"/>
    <property type="match status" value="1"/>
</dbReference>
<feature type="region of interest" description="Disordered" evidence="1">
    <location>
        <begin position="146"/>
        <end position="169"/>
    </location>
</feature>
<dbReference type="Proteomes" id="UP000826651">
    <property type="component" value="Unassembled WGS sequence"/>
</dbReference>
<dbReference type="EMBL" id="JAGSHT010000002">
    <property type="protein sequence ID" value="MBZ2195092.1"/>
    <property type="molecule type" value="Genomic_DNA"/>
</dbReference>
<evidence type="ECO:0000256" key="1">
    <source>
        <dbReference type="SAM" id="MobiDB-lite"/>
    </source>
</evidence>
<dbReference type="InterPro" id="IPR029068">
    <property type="entry name" value="Glyas_Bleomycin-R_OHBP_Dase"/>
</dbReference>
<name>A0ABS7S427_9MICO</name>
<proteinExistence type="predicted"/>
<evidence type="ECO:0000313" key="3">
    <source>
        <dbReference type="EMBL" id="MBZ2195092.1"/>
    </source>
</evidence>
<sequence length="169" mass="18688">MLRIGAVVMNVSDVDRAGAFWSAALGYTRQPHNPAFLAPEGSGGTRLHLDGEDRTHLDLWADDEADQRAQVDRLISLGARRVDWDYPDDADFVVLADPDGNLFCVIAWPTRDLTSQLIGTSERCSLHPLLVHSGYADNVHYVSSVRSGQVQAQRRMKARSSTSSPMERP</sequence>
<dbReference type="PROSITE" id="PS51819">
    <property type="entry name" value="VOC"/>
    <property type="match status" value="1"/>
</dbReference>
<dbReference type="Pfam" id="PF18029">
    <property type="entry name" value="Glyoxalase_6"/>
    <property type="match status" value="1"/>
</dbReference>
<dbReference type="PANTHER" id="PTHR35908:SF1">
    <property type="entry name" value="CONSERVED PROTEIN"/>
    <property type="match status" value="1"/>
</dbReference>
<keyword evidence="4" id="KW-1185">Reference proteome</keyword>